<dbReference type="Pfam" id="PF01850">
    <property type="entry name" value="PIN"/>
    <property type="match status" value="1"/>
</dbReference>
<keyword evidence="11" id="KW-1185">Reference proteome</keyword>
<gene>
    <name evidence="8" type="primary">vapC</name>
    <name evidence="10" type="ORF">Vqi01_45890</name>
</gene>
<evidence type="ECO:0000256" key="4">
    <source>
        <dbReference type="ARBA" id="ARBA00022723"/>
    </source>
</evidence>
<dbReference type="EMBL" id="BOPC01000070">
    <property type="protein sequence ID" value="GIJ29427.1"/>
    <property type="molecule type" value="Genomic_DNA"/>
</dbReference>
<reference evidence="10 11" key="1">
    <citation type="submission" date="2021-01" db="EMBL/GenBank/DDBJ databases">
        <title>Whole genome shotgun sequence of Verrucosispora qiuiae NBRC 106684.</title>
        <authorList>
            <person name="Komaki H."/>
            <person name="Tamura T."/>
        </authorList>
    </citation>
    <scope>NUCLEOTIDE SEQUENCE [LARGE SCALE GENOMIC DNA]</scope>
    <source>
        <strain evidence="10 11">NBRC 106684</strain>
    </source>
</reference>
<dbReference type="EC" id="3.1.-.-" evidence="8"/>
<evidence type="ECO:0000256" key="6">
    <source>
        <dbReference type="ARBA" id="ARBA00022842"/>
    </source>
</evidence>
<keyword evidence="3 8" id="KW-0540">Nuclease</keyword>
<dbReference type="InterPro" id="IPR050556">
    <property type="entry name" value="Type_II_TA_system_RNase"/>
</dbReference>
<evidence type="ECO:0000256" key="3">
    <source>
        <dbReference type="ARBA" id="ARBA00022722"/>
    </source>
</evidence>
<evidence type="ECO:0000256" key="2">
    <source>
        <dbReference type="ARBA" id="ARBA00022649"/>
    </source>
</evidence>
<evidence type="ECO:0000313" key="11">
    <source>
        <dbReference type="Proteomes" id="UP000653076"/>
    </source>
</evidence>
<keyword evidence="8" id="KW-0800">Toxin</keyword>
<proteinExistence type="inferred from homology"/>
<feature type="domain" description="PIN" evidence="9">
    <location>
        <begin position="7"/>
        <end position="124"/>
    </location>
</feature>
<dbReference type="PANTHER" id="PTHR33653:SF1">
    <property type="entry name" value="RIBONUCLEASE VAPC2"/>
    <property type="match status" value="1"/>
</dbReference>
<dbReference type="SUPFAM" id="SSF88723">
    <property type="entry name" value="PIN domain-like"/>
    <property type="match status" value="1"/>
</dbReference>
<feature type="binding site" evidence="8">
    <location>
        <position position="10"/>
    </location>
    <ligand>
        <name>Mg(2+)</name>
        <dbReference type="ChEBI" id="CHEBI:18420"/>
    </ligand>
</feature>
<dbReference type="InterPro" id="IPR029060">
    <property type="entry name" value="PIN-like_dom_sf"/>
</dbReference>
<comment type="similarity">
    <text evidence="7 8">Belongs to the PINc/VapC protein family.</text>
</comment>
<feature type="binding site" evidence="8">
    <location>
        <position position="106"/>
    </location>
    <ligand>
        <name>Mg(2+)</name>
        <dbReference type="ChEBI" id="CHEBI:18420"/>
    </ligand>
</feature>
<evidence type="ECO:0000256" key="1">
    <source>
        <dbReference type="ARBA" id="ARBA00001946"/>
    </source>
</evidence>
<dbReference type="CDD" id="cd18746">
    <property type="entry name" value="PIN_VapC4-5_FitB-like"/>
    <property type="match status" value="1"/>
</dbReference>
<accession>A0ABQ4JIQ4</accession>
<dbReference type="Gene3D" id="3.40.50.1010">
    <property type="entry name" value="5'-nuclease"/>
    <property type="match status" value="1"/>
</dbReference>
<name>A0ABQ4JIQ4_9ACTN</name>
<keyword evidence="4 8" id="KW-0479">Metal-binding</keyword>
<keyword evidence="2 8" id="KW-1277">Toxin-antitoxin system</keyword>
<dbReference type="RefSeq" id="WP_204036900.1">
    <property type="nucleotide sequence ID" value="NZ_BOPC01000070.1"/>
</dbReference>
<sequence>MPAETGYLLDTNVVSELRKARPDPAVLAWHEAHRHAPAYLSTLTVGEIRAGIERLRPKAADRAVALEQWLDTLVTGYGDRILPVSVEVAQQWGRLNVPTHRPPAVDGLLAATAIVHRLTLATRNVADVAATGVALANPFERT</sequence>
<dbReference type="InterPro" id="IPR002716">
    <property type="entry name" value="PIN_dom"/>
</dbReference>
<keyword evidence="5 8" id="KW-0378">Hydrolase</keyword>
<dbReference type="HAMAP" id="MF_00265">
    <property type="entry name" value="VapC_Nob1"/>
    <property type="match status" value="1"/>
</dbReference>
<comment type="function">
    <text evidence="8">Toxic component of a toxin-antitoxin (TA) system. An RNase.</text>
</comment>
<dbReference type="PANTHER" id="PTHR33653">
    <property type="entry name" value="RIBONUCLEASE VAPC2"/>
    <property type="match status" value="1"/>
</dbReference>
<evidence type="ECO:0000256" key="7">
    <source>
        <dbReference type="ARBA" id="ARBA00038093"/>
    </source>
</evidence>
<comment type="caution">
    <text evidence="10">The sequence shown here is derived from an EMBL/GenBank/DDBJ whole genome shotgun (WGS) entry which is preliminary data.</text>
</comment>
<keyword evidence="6 8" id="KW-0460">Magnesium</keyword>
<evidence type="ECO:0000256" key="8">
    <source>
        <dbReference type="HAMAP-Rule" id="MF_00265"/>
    </source>
</evidence>
<organism evidence="10 11">
    <name type="scientific">Micromonospora qiuiae</name>
    <dbReference type="NCBI Taxonomy" id="502268"/>
    <lineage>
        <taxon>Bacteria</taxon>
        <taxon>Bacillati</taxon>
        <taxon>Actinomycetota</taxon>
        <taxon>Actinomycetes</taxon>
        <taxon>Micromonosporales</taxon>
        <taxon>Micromonosporaceae</taxon>
        <taxon>Micromonospora</taxon>
    </lineage>
</organism>
<comment type="cofactor">
    <cofactor evidence="1 8">
        <name>Mg(2+)</name>
        <dbReference type="ChEBI" id="CHEBI:18420"/>
    </cofactor>
</comment>
<evidence type="ECO:0000259" key="9">
    <source>
        <dbReference type="Pfam" id="PF01850"/>
    </source>
</evidence>
<evidence type="ECO:0000256" key="5">
    <source>
        <dbReference type="ARBA" id="ARBA00022801"/>
    </source>
</evidence>
<protein>
    <recommendedName>
        <fullName evidence="8">Ribonuclease VapC</fullName>
        <shortName evidence="8">RNase VapC</shortName>
        <ecNumber evidence="8">3.1.-.-</ecNumber>
    </recommendedName>
    <alternativeName>
        <fullName evidence="8">Toxin VapC</fullName>
    </alternativeName>
</protein>
<evidence type="ECO:0000313" key="10">
    <source>
        <dbReference type="EMBL" id="GIJ29427.1"/>
    </source>
</evidence>
<dbReference type="Proteomes" id="UP000653076">
    <property type="component" value="Unassembled WGS sequence"/>
</dbReference>
<dbReference type="InterPro" id="IPR022907">
    <property type="entry name" value="VapC_family"/>
</dbReference>